<keyword evidence="4" id="KW-1185">Reference proteome</keyword>
<dbReference type="GO" id="GO:0044773">
    <property type="term" value="P:mitotic DNA damage checkpoint signaling"/>
    <property type="evidence" value="ECO:0007669"/>
    <property type="project" value="TreeGrafter"/>
</dbReference>
<evidence type="ECO:0000259" key="2">
    <source>
        <dbReference type="PROSITE" id="PS50011"/>
    </source>
</evidence>
<name>A0A8S1VST4_9CILI</name>
<dbReference type="PANTHER" id="PTHR44167:SF18">
    <property type="entry name" value="PROTEIN KINASE DOMAIN-CONTAINING PROTEIN"/>
    <property type="match status" value="1"/>
</dbReference>
<dbReference type="CDD" id="cd14014">
    <property type="entry name" value="STKc_PknB_like"/>
    <property type="match status" value="1"/>
</dbReference>
<evidence type="ECO:0000313" key="3">
    <source>
        <dbReference type="EMBL" id="CAD8178832.1"/>
    </source>
</evidence>
<protein>
    <recommendedName>
        <fullName evidence="2">Protein kinase domain-containing protein</fullName>
    </recommendedName>
</protein>
<organism evidence="3 4">
    <name type="scientific">Paramecium pentaurelia</name>
    <dbReference type="NCBI Taxonomy" id="43138"/>
    <lineage>
        <taxon>Eukaryota</taxon>
        <taxon>Sar</taxon>
        <taxon>Alveolata</taxon>
        <taxon>Ciliophora</taxon>
        <taxon>Intramacronucleata</taxon>
        <taxon>Oligohymenophorea</taxon>
        <taxon>Peniculida</taxon>
        <taxon>Parameciidae</taxon>
        <taxon>Paramecium</taxon>
    </lineage>
</organism>
<dbReference type="AlphaFoldDB" id="A0A8S1VST4"/>
<dbReference type="InterPro" id="IPR000719">
    <property type="entry name" value="Prot_kinase_dom"/>
</dbReference>
<feature type="domain" description="Protein kinase" evidence="2">
    <location>
        <begin position="14"/>
        <end position="279"/>
    </location>
</feature>
<keyword evidence="1" id="KW-0175">Coiled coil</keyword>
<dbReference type="SMART" id="SM00220">
    <property type="entry name" value="S_TKc"/>
    <property type="match status" value="1"/>
</dbReference>
<reference evidence="3" key="1">
    <citation type="submission" date="2021-01" db="EMBL/GenBank/DDBJ databases">
        <authorList>
            <consortium name="Genoscope - CEA"/>
            <person name="William W."/>
        </authorList>
    </citation>
    <scope>NUCLEOTIDE SEQUENCE</scope>
</reference>
<gene>
    <name evidence="3" type="ORF">PPENT_87.1.T0700130</name>
</gene>
<evidence type="ECO:0000256" key="1">
    <source>
        <dbReference type="SAM" id="Coils"/>
    </source>
</evidence>
<accession>A0A8S1VST4</accession>
<dbReference type="GO" id="GO:0005737">
    <property type="term" value="C:cytoplasm"/>
    <property type="evidence" value="ECO:0007669"/>
    <property type="project" value="TreeGrafter"/>
</dbReference>
<feature type="coiled-coil region" evidence="1">
    <location>
        <begin position="415"/>
        <end position="512"/>
    </location>
</feature>
<dbReference type="PANTHER" id="PTHR44167">
    <property type="entry name" value="OVARIAN-SPECIFIC SERINE/THREONINE-PROTEIN KINASE LOK-RELATED"/>
    <property type="match status" value="1"/>
</dbReference>
<dbReference type="GO" id="GO:0005634">
    <property type="term" value="C:nucleus"/>
    <property type="evidence" value="ECO:0007669"/>
    <property type="project" value="TreeGrafter"/>
</dbReference>
<comment type="caution">
    <text evidence="3">The sequence shown here is derived from an EMBL/GenBank/DDBJ whole genome shotgun (WGS) entry which is preliminary data.</text>
</comment>
<dbReference type="Proteomes" id="UP000689195">
    <property type="component" value="Unassembled WGS sequence"/>
</dbReference>
<dbReference type="EMBL" id="CAJJDO010000070">
    <property type="protein sequence ID" value="CAD8178832.1"/>
    <property type="molecule type" value="Genomic_DNA"/>
</dbReference>
<feature type="coiled-coil region" evidence="1">
    <location>
        <begin position="569"/>
        <end position="651"/>
    </location>
</feature>
<sequence length="786" mass="94227">MIEAPNDKFPQRRFVIQTPLGEGSQGKVYLVKAINWGINDQKQYAIKQQININENEQATINNIINYQKEQSNPPSQIIKTYEIFIQNNKVFIVMETGEMDLYKYLSSKQQINLEEKIRIMKQLSLSIQFFHENLKLVHRDIKPENFIKVGNEFKLIDFGLAKKPQDRFMTQNVGTPFFQAPEQIQGQNNYTFSVDIWSLGCVFFEILKGQTLFNANNIQQVQNLVLNYHQKYLEVQLNQNDIPQNLKSLLIQMIQHNPKDRLTIQEVVGKLNQMQTEYFNNVINNQNQNKNLIFYNNQQQKMQVNQQFQQQINFAQINPINQQMQFNPQIQLQIQQQLKDQEQKQLEQNNLLQQMLSILEKQNFQEQLKYLQDQQDKYQQNISEQIQLFQIQIENTLNNQKNENNQQIQIQNNKNENIFNIIQQQKQNISDLEIKKLEQDNLISKQQQIINDFKIKIEVQNTQINKFKQNEIQQQQQSQQLQNDIQIKQQLIEQQEKNYKKLQEELIQLNQYIILYKSQENVLQMTIQQNEKRIQEQQDFIQNQKIQQQQFNQNILDKLQQIQIDSKEINKLDIQINQIYDQLQKQQNQLENQIKNIEQFKIQIQMQKETEKQVFEKVQQVKDKDKYEQSISQYKKQIDELNQVIQQQQEIMLKYEYYYVPHTNSNNKILENIKNDILFLIEKVKNKQFIAHSYLDSTISALPQQIKKTVNGLIDLFINDINNMINFGYEVRNQIKNLIDQSKLYNVKYDTIFQVELDNLKNFYSILENTQNQFIQSRKSDIRRLS</sequence>
<dbReference type="PROSITE" id="PS50011">
    <property type="entry name" value="PROTEIN_KINASE_DOM"/>
    <property type="match status" value="1"/>
</dbReference>
<proteinExistence type="predicted"/>
<dbReference type="Pfam" id="PF00069">
    <property type="entry name" value="Pkinase"/>
    <property type="match status" value="1"/>
</dbReference>
<dbReference type="GO" id="GO:0004674">
    <property type="term" value="F:protein serine/threonine kinase activity"/>
    <property type="evidence" value="ECO:0007669"/>
    <property type="project" value="TreeGrafter"/>
</dbReference>
<dbReference type="GO" id="GO:0005524">
    <property type="term" value="F:ATP binding"/>
    <property type="evidence" value="ECO:0007669"/>
    <property type="project" value="InterPro"/>
</dbReference>
<evidence type="ECO:0000313" key="4">
    <source>
        <dbReference type="Proteomes" id="UP000689195"/>
    </source>
</evidence>
<dbReference type="OrthoDB" id="320819at2759"/>